<dbReference type="GO" id="GO:0003684">
    <property type="term" value="F:damaged DNA binding"/>
    <property type="evidence" value="ECO:0007669"/>
    <property type="project" value="InterPro"/>
</dbReference>
<dbReference type="GO" id="GO:0009411">
    <property type="term" value="P:response to UV"/>
    <property type="evidence" value="ECO:0007669"/>
    <property type="project" value="TreeGrafter"/>
</dbReference>
<gene>
    <name evidence="12" type="ORF">Ocin01_00325</name>
</gene>
<comment type="similarity">
    <text evidence="2">Belongs to the WD repeat DDB2/WDR76 family.</text>
</comment>
<sequence>MARVRKAKKADSGPVIKLPFKSKKKEDPVDVASAERASDAPASKGNNNAGEKTRMTEEELYEVLQSSCEPSEKPRNVLKCLDLLQYGPKRDRCFYVKSVRDSRVQESIKRLQAADYAGRFTRRITAVSWHQRYPYILASASKFGDIMYIAGTPNELASNPDEAQLNFTTKADIQGAGAGASVTAIKFHDTDPHLLYRSSIDSTVASYDVVHGRANIFYDTKDYNRWFCSLDVNFPRSLVFAGDNKGLAYKFSMDGKLEGKLRLHKEKIHHCEFSKKDPNLLVTSSLGKSDGVKIWDIRFLKESPSKENIPTPLHVLEHSSALNCARFSPVDGSRLLTSDQLDEIRVYQGPLWQDFITINHHHKQFQHITPVKADWHPINDYIVIGRYPKMDKADPKNRAPRAIEFFDSYSGKLVDVIYPPLDEICSLNVFNPTGEYLATGMNSKLVVWRPGRTADRDVNSNNTTKSKASSSKSELSEATRNLLRGRRAREYSPTGDGDEEEEDTTAKKKRARTKTTSTSSAANKTKTSAKSDASKKQKKK</sequence>
<dbReference type="GO" id="GO:0080008">
    <property type="term" value="C:Cul4-RING E3 ubiquitin ligase complex"/>
    <property type="evidence" value="ECO:0007669"/>
    <property type="project" value="InterPro"/>
</dbReference>
<dbReference type="SMART" id="SM00320">
    <property type="entry name" value="WD40"/>
    <property type="match status" value="4"/>
</dbReference>
<comment type="subcellular location">
    <subcellularLocation>
        <location evidence="1">Nucleus</location>
    </subcellularLocation>
</comment>
<evidence type="ECO:0000256" key="9">
    <source>
        <dbReference type="ARBA" id="ARBA00023242"/>
    </source>
</evidence>
<dbReference type="PANTHER" id="PTHR15169">
    <property type="entry name" value="DAMAGE-SPECIFIC DNA BINDING PROTEIN 2"/>
    <property type="match status" value="1"/>
</dbReference>
<feature type="compositionally biased region" description="Low complexity" evidence="11">
    <location>
        <begin position="459"/>
        <end position="479"/>
    </location>
</feature>
<evidence type="ECO:0000256" key="7">
    <source>
        <dbReference type="ARBA" id="ARBA00023125"/>
    </source>
</evidence>
<dbReference type="OrthoDB" id="9890280at2759"/>
<proteinExistence type="inferred from homology"/>
<dbReference type="EMBL" id="LJIJ01000007">
    <property type="protein sequence ID" value="ODN06330.1"/>
    <property type="molecule type" value="Genomic_DNA"/>
</dbReference>
<evidence type="ECO:0000256" key="11">
    <source>
        <dbReference type="SAM" id="MobiDB-lite"/>
    </source>
</evidence>
<evidence type="ECO:0000313" key="13">
    <source>
        <dbReference type="Proteomes" id="UP000094527"/>
    </source>
</evidence>
<keyword evidence="4" id="KW-0677">Repeat</keyword>
<dbReference type="Proteomes" id="UP000094527">
    <property type="component" value="Unassembled WGS sequence"/>
</dbReference>
<dbReference type="GO" id="GO:0005634">
    <property type="term" value="C:nucleus"/>
    <property type="evidence" value="ECO:0007669"/>
    <property type="project" value="UniProtKB-SubCell"/>
</dbReference>
<evidence type="ECO:0000256" key="2">
    <source>
        <dbReference type="ARBA" id="ARBA00005434"/>
    </source>
</evidence>
<evidence type="ECO:0000313" key="12">
    <source>
        <dbReference type="EMBL" id="ODN06330.1"/>
    </source>
</evidence>
<evidence type="ECO:0000256" key="5">
    <source>
        <dbReference type="ARBA" id="ARBA00022763"/>
    </source>
</evidence>
<reference evidence="12 13" key="1">
    <citation type="journal article" date="2016" name="Genome Biol. Evol.">
        <title>Gene Family Evolution Reflects Adaptation to Soil Environmental Stressors in the Genome of the Collembolan Orchesella cincta.</title>
        <authorList>
            <person name="Faddeeva-Vakhrusheva A."/>
            <person name="Derks M.F."/>
            <person name="Anvar S.Y."/>
            <person name="Agamennone V."/>
            <person name="Suring W."/>
            <person name="Smit S."/>
            <person name="van Straalen N.M."/>
            <person name="Roelofs D."/>
        </authorList>
    </citation>
    <scope>NUCLEOTIDE SEQUENCE [LARGE SCALE GENOMIC DNA]</scope>
    <source>
        <tissue evidence="12">Mixed pool</tissue>
    </source>
</reference>
<dbReference type="PANTHER" id="PTHR15169:SF0">
    <property type="entry name" value="DNA DAMAGE-BINDING PROTEIN 2"/>
    <property type="match status" value="1"/>
</dbReference>
<dbReference type="OMA" id="CGHEHHN"/>
<evidence type="ECO:0000256" key="6">
    <source>
        <dbReference type="ARBA" id="ARBA00022786"/>
    </source>
</evidence>
<keyword evidence="6" id="KW-0833">Ubl conjugation pathway</keyword>
<keyword evidence="13" id="KW-1185">Reference proteome</keyword>
<dbReference type="Gene3D" id="2.130.10.10">
    <property type="entry name" value="YVTN repeat-like/Quinoprotein amine dehydrogenase"/>
    <property type="match status" value="1"/>
</dbReference>
<dbReference type="AlphaFoldDB" id="A0A1D2NM31"/>
<keyword evidence="5" id="KW-0227">DNA damage</keyword>
<evidence type="ECO:0000256" key="1">
    <source>
        <dbReference type="ARBA" id="ARBA00004123"/>
    </source>
</evidence>
<evidence type="ECO:0000256" key="4">
    <source>
        <dbReference type="ARBA" id="ARBA00022737"/>
    </source>
</evidence>
<evidence type="ECO:0000256" key="3">
    <source>
        <dbReference type="ARBA" id="ARBA00022574"/>
    </source>
</evidence>
<feature type="region of interest" description="Disordered" evidence="11">
    <location>
        <begin position="454"/>
        <end position="540"/>
    </location>
</feature>
<dbReference type="STRING" id="48709.A0A1D2NM31"/>
<keyword evidence="3" id="KW-0853">WD repeat</keyword>
<accession>A0A1D2NM31</accession>
<name>A0A1D2NM31_ORCCI</name>
<feature type="compositionally biased region" description="Low complexity" evidence="11">
    <location>
        <begin position="514"/>
        <end position="531"/>
    </location>
</feature>
<evidence type="ECO:0000256" key="8">
    <source>
        <dbReference type="ARBA" id="ARBA00023204"/>
    </source>
</evidence>
<dbReference type="GO" id="GO:0006281">
    <property type="term" value="P:DNA repair"/>
    <property type="evidence" value="ECO:0007669"/>
    <property type="project" value="UniProtKB-KW"/>
</dbReference>
<dbReference type="InterPro" id="IPR033312">
    <property type="entry name" value="DDB2"/>
</dbReference>
<dbReference type="InterPro" id="IPR036322">
    <property type="entry name" value="WD40_repeat_dom_sf"/>
</dbReference>
<protein>
    <recommendedName>
        <fullName evidence="10">Damage-specific DNA-binding protein 2</fullName>
    </recommendedName>
</protein>
<evidence type="ECO:0000256" key="10">
    <source>
        <dbReference type="ARBA" id="ARBA00031670"/>
    </source>
</evidence>
<keyword evidence="8" id="KW-0234">DNA repair</keyword>
<organism evidence="12 13">
    <name type="scientific">Orchesella cincta</name>
    <name type="common">Springtail</name>
    <name type="synonym">Podura cincta</name>
    <dbReference type="NCBI Taxonomy" id="48709"/>
    <lineage>
        <taxon>Eukaryota</taxon>
        <taxon>Metazoa</taxon>
        <taxon>Ecdysozoa</taxon>
        <taxon>Arthropoda</taxon>
        <taxon>Hexapoda</taxon>
        <taxon>Collembola</taxon>
        <taxon>Entomobryomorpha</taxon>
        <taxon>Entomobryoidea</taxon>
        <taxon>Orchesellidae</taxon>
        <taxon>Orchesellinae</taxon>
        <taxon>Orchesella</taxon>
    </lineage>
</organism>
<dbReference type="InterPro" id="IPR001680">
    <property type="entry name" value="WD40_rpt"/>
</dbReference>
<keyword evidence="7" id="KW-0238">DNA-binding</keyword>
<keyword evidence="9" id="KW-0539">Nucleus</keyword>
<comment type="caution">
    <text evidence="12">The sequence shown here is derived from an EMBL/GenBank/DDBJ whole genome shotgun (WGS) entry which is preliminary data.</text>
</comment>
<feature type="region of interest" description="Disordered" evidence="11">
    <location>
        <begin position="1"/>
        <end position="54"/>
    </location>
</feature>
<dbReference type="SUPFAM" id="SSF50978">
    <property type="entry name" value="WD40 repeat-like"/>
    <property type="match status" value="1"/>
</dbReference>
<dbReference type="InterPro" id="IPR015943">
    <property type="entry name" value="WD40/YVTN_repeat-like_dom_sf"/>
</dbReference>